<reference evidence="1" key="1">
    <citation type="journal article" date="2020" name="Nature">
        <title>Giant virus diversity and host interactions through global metagenomics.</title>
        <authorList>
            <person name="Schulz F."/>
            <person name="Roux S."/>
            <person name="Paez-Espino D."/>
            <person name="Jungbluth S."/>
            <person name="Walsh D.A."/>
            <person name="Denef V.J."/>
            <person name="McMahon K.D."/>
            <person name="Konstantinidis K.T."/>
            <person name="Eloe-Fadrosh E.A."/>
            <person name="Kyrpides N.C."/>
            <person name="Woyke T."/>
        </authorList>
    </citation>
    <scope>NUCLEOTIDE SEQUENCE</scope>
    <source>
        <strain evidence="1">GVMAG-M-3300020185-33</strain>
    </source>
</reference>
<sequence length="119" mass="14054">MDKEIIGFLKKCKFQLEDETQLKGQLIPRDILLSSNTYEEVKLDIVELKKKFSSSALTSLQSRAQKEQKWPLLNLVRQILRVCNYKMDPVRRSDGYDDDGKKKYKRFFLIKKLKVVQVV</sequence>
<name>A0A6C0C3H7_9ZZZZ</name>
<evidence type="ECO:0000313" key="1">
    <source>
        <dbReference type="EMBL" id="QHS99245.1"/>
    </source>
</evidence>
<dbReference type="EMBL" id="MN739336">
    <property type="protein sequence ID" value="QHS99245.1"/>
    <property type="molecule type" value="Genomic_DNA"/>
</dbReference>
<organism evidence="1">
    <name type="scientific">viral metagenome</name>
    <dbReference type="NCBI Taxonomy" id="1070528"/>
    <lineage>
        <taxon>unclassified sequences</taxon>
        <taxon>metagenomes</taxon>
        <taxon>organismal metagenomes</taxon>
    </lineage>
</organism>
<protein>
    <submittedName>
        <fullName evidence="1">Uncharacterized protein</fullName>
    </submittedName>
</protein>
<proteinExistence type="predicted"/>
<accession>A0A6C0C3H7</accession>
<dbReference type="AlphaFoldDB" id="A0A6C0C3H7"/>